<evidence type="ECO:0008006" key="4">
    <source>
        <dbReference type="Google" id="ProtNLM"/>
    </source>
</evidence>
<name>A0A0P6XUH1_9CHLR</name>
<feature type="region of interest" description="Disordered" evidence="1">
    <location>
        <begin position="172"/>
        <end position="201"/>
    </location>
</feature>
<protein>
    <recommendedName>
        <fullName evidence="4">Glycosyl transferase family 28 C-terminal domain-containing protein</fullName>
    </recommendedName>
</protein>
<gene>
    <name evidence="2" type="ORF">ADN00_14925</name>
</gene>
<reference evidence="2 3" key="1">
    <citation type="submission" date="2015-07" db="EMBL/GenBank/DDBJ databases">
        <title>Genome sequence of Ornatilinea apprima DSM 23815.</title>
        <authorList>
            <person name="Hemp J."/>
            <person name="Ward L.M."/>
            <person name="Pace L.A."/>
            <person name="Fischer W.W."/>
        </authorList>
    </citation>
    <scope>NUCLEOTIDE SEQUENCE [LARGE SCALE GENOMIC DNA]</scope>
    <source>
        <strain evidence="2 3">P3M-1</strain>
    </source>
</reference>
<dbReference type="SUPFAM" id="SSF53756">
    <property type="entry name" value="UDP-Glycosyltransferase/glycogen phosphorylase"/>
    <property type="match status" value="1"/>
</dbReference>
<organism evidence="2 3">
    <name type="scientific">Ornatilinea apprima</name>
    <dbReference type="NCBI Taxonomy" id="1134406"/>
    <lineage>
        <taxon>Bacteria</taxon>
        <taxon>Bacillati</taxon>
        <taxon>Chloroflexota</taxon>
        <taxon>Anaerolineae</taxon>
        <taxon>Anaerolineales</taxon>
        <taxon>Anaerolineaceae</taxon>
        <taxon>Ornatilinea</taxon>
    </lineage>
</organism>
<dbReference type="AlphaFoldDB" id="A0A0P6XUH1"/>
<evidence type="ECO:0000313" key="2">
    <source>
        <dbReference type="EMBL" id="KPL73081.1"/>
    </source>
</evidence>
<dbReference type="PATRIC" id="fig|1134406.4.peg.1848"/>
<dbReference type="STRING" id="1134406.ADN00_14925"/>
<sequence length="365" mass="40385">MLNLAYFISPHGFGHASRSVAVMQSLLARSPHIHFHIFTLVPGWFFEDALPASCFTLHKERSDIGLVQRSPLEEDLPATISALHQYFPFQPELLSCLAASLVNCRCQAVLCDIAPLGIAAAQAAGIPSILIENFTWDWIYEGYLSTQPAFAQIIPGLAQVFRQADHHIQTQPLCQPSPAADLTTHPVSRRPKSPPSEVRNRLGIKDNNPAVLITMGGIPEKYAALDQLRKLSSVWFMLPGSSNEHQIQDNLVLLPHRSAFYHPDLVNASQAVIGKLGYSTISEVYHAGLAFGYIPRDQFRESPLLSAYVDQNFNAICISDQDFYSGKWINHMDALLSAPRLVRAVPNGADQISEFILKHLSAQSL</sequence>
<proteinExistence type="predicted"/>
<evidence type="ECO:0000256" key="1">
    <source>
        <dbReference type="SAM" id="MobiDB-lite"/>
    </source>
</evidence>
<accession>A0A0P6XUH1</accession>
<dbReference type="PANTHER" id="PTHR38134:SF2">
    <property type="entry name" value="GALACTOKINASE"/>
    <property type="match status" value="1"/>
</dbReference>
<evidence type="ECO:0000313" key="3">
    <source>
        <dbReference type="Proteomes" id="UP000050417"/>
    </source>
</evidence>
<dbReference type="EMBL" id="LGCL01000036">
    <property type="protein sequence ID" value="KPL73081.1"/>
    <property type="molecule type" value="Genomic_DNA"/>
</dbReference>
<dbReference type="Proteomes" id="UP000050417">
    <property type="component" value="Unassembled WGS sequence"/>
</dbReference>
<comment type="caution">
    <text evidence="2">The sequence shown here is derived from an EMBL/GenBank/DDBJ whole genome shotgun (WGS) entry which is preliminary data.</text>
</comment>
<dbReference type="OrthoDB" id="9776616at2"/>
<dbReference type="RefSeq" id="WP_075063832.1">
    <property type="nucleotide sequence ID" value="NZ_LGCL01000036.1"/>
</dbReference>
<dbReference type="Gene3D" id="3.40.50.2000">
    <property type="entry name" value="Glycogen Phosphorylase B"/>
    <property type="match status" value="1"/>
</dbReference>
<keyword evidence="3" id="KW-1185">Reference proteome</keyword>
<dbReference type="PANTHER" id="PTHR38134">
    <property type="entry name" value="SLR1395 PROTEIN"/>
    <property type="match status" value="1"/>
</dbReference>
<dbReference type="InterPro" id="IPR053205">
    <property type="entry name" value="GHMP_kinase_L-arabinokinase"/>
</dbReference>